<dbReference type="InterPro" id="IPR045713">
    <property type="entry name" value="DUF6069"/>
</dbReference>
<dbReference type="AlphaFoldDB" id="A0A1G9FNT4"/>
<protein>
    <submittedName>
        <fullName evidence="2">Uncharacterized protein</fullName>
    </submittedName>
</protein>
<dbReference type="EMBL" id="FNGF01000002">
    <property type="protein sequence ID" value="SDK89992.1"/>
    <property type="molecule type" value="Genomic_DNA"/>
</dbReference>
<feature type="transmembrane region" description="Helical" evidence="1">
    <location>
        <begin position="77"/>
        <end position="94"/>
    </location>
</feature>
<feature type="transmembrane region" description="Helical" evidence="1">
    <location>
        <begin position="100"/>
        <end position="121"/>
    </location>
</feature>
<name>A0A1G9FNT4_9ACTN</name>
<organism evidence="2 3">
    <name type="scientific">Glycomyces sambucus</name>
    <dbReference type="NCBI Taxonomy" id="380244"/>
    <lineage>
        <taxon>Bacteria</taxon>
        <taxon>Bacillati</taxon>
        <taxon>Actinomycetota</taxon>
        <taxon>Actinomycetes</taxon>
        <taxon>Glycomycetales</taxon>
        <taxon>Glycomycetaceae</taxon>
        <taxon>Glycomyces</taxon>
    </lineage>
</organism>
<dbReference type="STRING" id="380244.SAMN05216298_1926"/>
<accession>A0A1G9FNT4</accession>
<dbReference type="Proteomes" id="UP000198662">
    <property type="component" value="Unassembled WGS sequence"/>
</dbReference>
<proteinExistence type="predicted"/>
<evidence type="ECO:0000313" key="2">
    <source>
        <dbReference type="EMBL" id="SDK89992.1"/>
    </source>
</evidence>
<keyword evidence="1" id="KW-0472">Membrane</keyword>
<evidence type="ECO:0000256" key="1">
    <source>
        <dbReference type="SAM" id="Phobius"/>
    </source>
</evidence>
<gene>
    <name evidence="2" type="ORF">SAMN05216298_1926</name>
</gene>
<reference evidence="3" key="1">
    <citation type="submission" date="2016-10" db="EMBL/GenBank/DDBJ databases">
        <authorList>
            <person name="Varghese N."/>
            <person name="Submissions S."/>
        </authorList>
    </citation>
    <scope>NUCLEOTIDE SEQUENCE [LARGE SCALE GENOMIC DNA]</scope>
    <source>
        <strain evidence="3">CGMCC 4.3147</strain>
    </source>
</reference>
<evidence type="ECO:0000313" key="3">
    <source>
        <dbReference type="Proteomes" id="UP000198662"/>
    </source>
</evidence>
<keyword evidence="3" id="KW-1185">Reference proteome</keyword>
<keyword evidence="1" id="KW-0812">Transmembrane</keyword>
<dbReference type="RefSeq" id="WP_091046735.1">
    <property type="nucleotide sequence ID" value="NZ_FNGF01000002.1"/>
</dbReference>
<sequence length="123" mass="12126">MNRTARRLLVVLAAAAAALLVWALAVPLAGVDLTVPQGDTALTVGPGLVAAAALAAGLAAWGLLAILERATARGRRIWTITAATVLALSLLGPLGAAGTAAVLVLLAMHAVVGGVLIAGLARR</sequence>
<keyword evidence="1" id="KW-1133">Transmembrane helix</keyword>
<dbReference type="Pfam" id="PF19545">
    <property type="entry name" value="DUF6069"/>
    <property type="match status" value="1"/>
</dbReference>
<feature type="transmembrane region" description="Helical" evidence="1">
    <location>
        <begin position="41"/>
        <end position="65"/>
    </location>
</feature>